<keyword evidence="8" id="KW-0539">Nucleus</keyword>
<dbReference type="InterPro" id="IPR000330">
    <property type="entry name" value="SNF2_N"/>
</dbReference>
<dbReference type="GO" id="GO:0005524">
    <property type="term" value="F:ATP binding"/>
    <property type="evidence" value="ECO:0007669"/>
    <property type="project" value="UniProtKB-KW"/>
</dbReference>
<dbReference type="CDD" id="cd09487">
    <property type="entry name" value="SAM_superfamily"/>
    <property type="match status" value="1"/>
</dbReference>
<dbReference type="InterPro" id="IPR001650">
    <property type="entry name" value="Helicase_C-like"/>
</dbReference>
<organism evidence="12 13">
    <name type="scientific">Plectosphaerella plurivora</name>
    <dbReference type="NCBI Taxonomy" id="936078"/>
    <lineage>
        <taxon>Eukaryota</taxon>
        <taxon>Fungi</taxon>
        <taxon>Dikarya</taxon>
        <taxon>Ascomycota</taxon>
        <taxon>Pezizomycotina</taxon>
        <taxon>Sordariomycetes</taxon>
        <taxon>Hypocreomycetidae</taxon>
        <taxon>Glomerellales</taxon>
        <taxon>Plectosphaerellaceae</taxon>
        <taxon>Plectosphaerella</taxon>
    </lineage>
</organism>
<evidence type="ECO:0000259" key="10">
    <source>
        <dbReference type="PROSITE" id="PS51192"/>
    </source>
</evidence>
<feature type="compositionally biased region" description="Low complexity" evidence="9">
    <location>
        <begin position="507"/>
        <end position="517"/>
    </location>
</feature>
<feature type="region of interest" description="Disordered" evidence="9">
    <location>
        <begin position="1612"/>
        <end position="1651"/>
    </location>
</feature>
<evidence type="ECO:0000256" key="6">
    <source>
        <dbReference type="ARBA" id="ARBA00022840"/>
    </source>
</evidence>
<name>A0A9P8V532_9PEZI</name>
<feature type="compositionally biased region" description="Basic and acidic residues" evidence="9">
    <location>
        <begin position="454"/>
        <end position="464"/>
    </location>
</feature>
<feature type="compositionally biased region" description="Low complexity" evidence="9">
    <location>
        <begin position="1710"/>
        <end position="1726"/>
    </location>
</feature>
<keyword evidence="5" id="KW-0347">Helicase</keyword>
<feature type="region of interest" description="Disordered" evidence="9">
    <location>
        <begin position="1565"/>
        <end position="1585"/>
    </location>
</feature>
<feature type="region of interest" description="Disordered" evidence="9">
    <location>
        <begin position="1875"/>
        <end position="1962"/>
    </location>
</feature>
<protein>
    <submittedName>
        <fullName evidence="12">DNA excision repair protein ERCC-6</fullName>
    </submittedName>
</protein>
<feature type="compositionally biased region" description="Low complexity" evidence="9">
    <location>
        <begin position="1915"/>
        <end position="1926"/>
    </location>
</feature>
<feature type="region of interest" description="Disordered" evidence="9">
    <location>
        <begin position="1501"/>
        <end position="1551"/>
    </location>
</feature>
<dbReference type="GO" id="GO:0016887">
    <property type="term" value="F:ATP hydrolysis activity"/>
    <property type="evidence" value="ECO:0007669"/>
    <property type="project" value="InterPro"/>
</dbReference>
<sequence>MDEPSPGDPYTWDVALLTQELCGGTRPWAPPNPQKRPDPVALSAALQEHELDGETFLSWDDVFGSHTDLFRDLGIVKAAHRMTLAKAIQHLKKRSPLYRQSKEQMLKEEQDDDQNSNDIELPDAKPIVESNVLPVQHQLNDQENPLPTTEVTDINSIPLFEAVPAQAPDSRDLPAVDSEPPAKKRRLAPQFVTSEVRDVGRAPIPTAADSVTITAAYGPTVYETDSKAVYLGKGALVLTDWVPGSSLRSSYSQDSGTQSKEFSWSRNNKSIAPGRKLQVNRGMLRLFQANSRAEKMLQDNIAPFVDHSPSPEPSADDKILPCFGDSDDDNGYDSDTIMEMEQEAAEKHVVPGMLDMSQVQAVLDDVIESFIQRWNDDKLERHQRKAHPEWKKAQLQGRNREIARSVKRVSELDARIKSLVAEIHSQDWPNETQLRRQARCMEASVEDRQSELWRIDMLKGREPPKIPAASRPRPKRRSIRPDLSDDDGEFITSESDQSDVEVPAPFSHLRLSTRRPSSSPPLPPLSPDEPRPSSVPDDVVDLTMMDEDDTDSDSSDSSRSTTSVINLITPDHSRVITEMPSEQWELTPEQLSIPFHRHEEIGNIHAGAWAAAQDPLRLTISYLAKLKGGSKFKILQQIRSKDPDELWREYILLACNPVKTTEGGQPARMEMAVKFARIFWLFVTCSLPMPAITRVLSTRLREEMPQKREQFQDFIDFMKQHVCPHMIPDGRSTGTPPILTTPVKRAEDSKPLPTADDDTVMNGDGSDSSDHVDSSDQAEHGDASLSSAKKKKKVRPVVRDAAAERLRLDENDRVEAEKLRSARLQKRLANSATITEEQARLIINLSKEDDDSPLISISTKSDPGRPSIADRIKDHQIDGVRFMWNHLVANQGCLLAHTMGLGKTMQVITVLVAICETGLSKESPINSQVPEDLRRMPRILILCPAGLVDNWIEEIAIWAPTDVFTPGVNISYLGPATLAPERPEVIRTWGERGGIFVIGYDLFRNVYEQSQELGDYLATTPDIVIADEAHRLKNRETKLANMAATFRTSRRVALSGTPLANHIGEFHSAIDWIAPNFLGPFKEFKAVYVDPIETGLYSESSGSEFRRAKKMLAALEKTVAPKTHRLTMACLKEQLPAKMEFLITMPMTPLQVRLYKLYHASLSAPSDGRNVATQVFAVTANMALLCNHPKCFQQRLIAERQNRDTASEECDRTLSPSFVTEALKIFAREKDVGSMHHSWKVQHLVKILDECRKTKEKTLVFSQSIPTLDYLENLLRQQGRSLSKLTGSTDSKVRQTMVRDFNLSETQEVFLISTNAGGIGLNITGASRVIIFDIKFNPVSELQAIGRAYRMGQRRNVFVYRFLAAGTYEKHLTNKAVFKTQLASRVVDKENPKRSSTKFSDTLRPLDEDVPFDDLSEFQGRDHILNAMLAAQNKSINAIITTDTFDEEDPDDTALSVEERKEVDSMIEMNRVRHTDPARFALLEQQLSMSRAAEQHKLLSEAAKRHPSQSVPKPVSAPFRPYAPPAQAMGTQSIASLPPTGPQIPPIRAPLPASQKPLVWKHSTLSASPVPSSSAPPVAPSSAPWVPSPGVSHVPLPSVPREPVPSRIQPAAYVGRPQNDPRVAPPAVPRGVVPVTPQPTPVSAPQRATHVAPQPPRLFPQVAAHSASPMASRGTPQAGPQPVLGAGPQPVLGAGIRTVSQTAPPITPQSVPRTSSTPVRTPTTVPAKPQTGATASGGVPSQRGTSVKNPTQQSDAPATGTPLTRDGWLDRQISLFESKLFAGYAMDKSSKGEKPPPPETIFKDAAAITKQVRAIQTERNRGFLPDKSRWNELADKADIPLFCSDVLEGRVTVQDLVDSDVTSYIWGWEKLTNKPKPVPAAALPATASPAQEPKGKEVNSNDPNHLRKALSRTDPPASSNGGPPNSQADEDMKAMQRIADRRKSKNKARLPPWANNAVEDAK</sequence>
<feature type="compositionally biased region" description="Pro residues" evidence="9">
    <location>
        <begin position="518"/>
        <end position="527"/>
    </location>
</feature>
<comment type="similarity">
    <text evidence="2">Belongs to the SNF2/RAD54 helicase family.</text>
</comment>
<dbReference type="InterPro" id="IPR038718">
    <property type="entry name" value="SNF2-like_sf"/>
</dbReference>
<feature type="compositionally biased region" description="Low complexity" evidence="9">
    <location>
        <begin position="1566"/>
        <end position="1585"/>
    </location>
</feature>
<feature type="compositionally biased region" description="Basic and acidic residues" evidence="9">
    <location>
        <begin position="1930"/>
        <end position="1941"/>
    </location>
</feature>
<dbReference type="EMBL" id="JAGSXJ010000028">
    <property type="protein sequence ID" value="KAH6671578.1"/>
    <property type="molecule type" value="Genomic_DNA"/>
</dbReference>
<reference evidence="12" key="1">
    <citation type="journal article" date="2021" name="Nat. Commun.">
        <title>Genetic determinants of endophytism in the Arabidopsis root mycobiome.</title>
        <authorList>
            <person name="Mesny F."/>
            <person name="Miyauchi S."/>
            <person name="Thiergart T."/>
            <person name="Pickel B."/>
            <person name="Atanasova L."/>
            <person name="Karlsson M."/>
            <person name="Huettel B."/>
            <person name="Barry K.W."/>
            <person name="Haridas S."/>
            <person name="Chen C."/>
            <person name="Bauer D."/>
            <person name="Andreopoulos W."/>
            <person name="Pangilinan J."/>
            <person name="LaButti K."/>
            <person name="Riley R."/>
            <person name="Lipzen A."/>
            <person name="Clum A."/>
            <person name="Drula E."/>
            <person name="Henrissat B."/>
            <person name="Kohler A."/>
            <person name="Grigoriev I.V."/>
            <person name="Martin F.M."/>
            <person name="Hacquard S."/>
        </authorList>
    </citation>
    <scope>NUCLEOTIDE SEQUENCE</scope>
    <source>
        <strain evidence="12">MPI-SDFR-AT-0117</strain>
    </source>
</reference>
<dbReference type="PROSITE" id="PS51192">
    <property type="entry name" value="HELICASE_ATP_BIND_1"/>
    <property type="match status" value="1"/>
</dbReference>
<evidence type="ECO:0000313" key="13">
    <source>
        <dbReference type="Proteomes" id="UP000770015"/>
    </source>
</evidence>
<feature type="region of interest" description="Disordered" evidence="9">
    <location>
        <begin position="725"/>
        <end position="797"/>
    </location>
</feature>
<dbReference type="GO" id="GO:0003677">
    <property type="term" value="F:DNA binding"/>
    <property type="evidence" value="ECO:0007669"/>
    <property type="project" value="UniProtKB-KW"/>
</dbReference>
<feature type="region of interest" description="Disordered" evidence="9">
    <location>
        <begin position="247"/>
        <end position="266"/>
    </location>
</feature>
<dbReference type="CDD" id="cd18793">
    <property type="entry name" value="SF2_C_SNF"/>
    <property type="match status" value="1"/>
</dbReference>
<dbReference type="PROSITE" id="PS51194">
    <property type="entry name" value="HELICASE_CTER"/>
    <property type="match status" value="1"/>
</dbReference>
<dbReference type="PANTHER" id="PTHR45797:SF1">
    <property type="entry name" value="HELICASE ARIP4"/>
    <property type="match status" value="1"/>
</dbReference>
<feature type="region of interest" description="Disordered" evidence="9">
    <location>
        <begin position="165"/>
        <end position="185"/>
    </location>
</feature>
<dbReference type="InterPro" id="IPR014001">
    <property type="entry name" value="Helicase_ATP-bd"/>
</dbReference>
<dbReference type="InterPro" id="IPR044574">
    <property type="entry name" value="ARIP4-like"/>
</dbReference>
<keyword evidence="13" id="KW-1185">Reference proteome</keyword>
<dbReference type="Gene3D" id="3.40.50.300">
    <property type="entry name" value="P-loop containing nucleotide triphosphate hydrolases"/>
    <property type="match status" value="1"/>
</dbReference>
<evidence type="ECO:0000259" key="11">
    <source>
        <dbReference type="PROSITE" id="PS51194"/>
    </source>
</evidence>
<evidence type="ECO:0000256" key="4">
    <source>
        <dbReference type="ARBA" id="ARBA00022801"/>
    </source>
</evidence>
<evidence type="ECO:0000256" key="9">
    <source>
        <dbReference type="SAM" id="MobiDB-lite"/>
    </source>
</evidence>
<dbReference type="SUPFAM" id="SSF52540">
    <property type="entry name" value="P-loop containing nucleoside triphosphate hydrolases"/>
    <property type="match status" value="2"/>
</dbReference>
<dbReference type="InterPro" id="IPR049730">
    <property type="entry name" value="SNF2/RAD54-like_C"/>
</dbReference>
<dbReference type="InterPro" id="IPR027417">
    <property type="entry name" value="P-loop_NTPase"/>
</dbReference>
<feature type="domain" description="Helicase ATP-binding" evidence="10">
    <location>
        <begin position="884"/>
        <end position="1076"/>
    </location>
</feature>
<evidence type="ECO:0000256" key="5">
    <source>
        <dbReference type="ARBA" id="ARBA00022806"/>
    </source>
</evidence>
<evidence type="ECO:0000256" key="7">
    <source>
        <dbReference type="ARBA" id="ARBA00023125"/>
    </source>
</evidence>
<accession>A0A9P8V532</accession>
<dbReference type="Pfam" id="PF00271">
    <property type="entry name" value="Helicase_C"/>
    <property type="match status" value="1"/>
</dbReference>
<dbReference type="GO" id="GO:0005634">
    <property type="term" value="C:nucleus"/>
    <property type="evidence" value="ECO:0007669"/>
    <property type="project" value="UniProtKB-SubCell"/>
</dbReference>
<gene>
    <name evidence="12" type="ORF">F5X68DRAFT_43273</name>
</gene>
<evidence type="ECO:0000256" key="2">
    <source>
        <dbReference type="ARBA" id="ARBA00007025"/>
    </source>
</evidence>
<comment type="subcellular location">
    <subcellularLocation>
        <location evidence="1">Nucleus</location>
    </subcellularLocation>
</comment>
<evidence type="ECO:0000313" key="12">
    <source>
        <dbReference type="EMBL" id="KAH6671578.1"/>
    </source>
</evidence>
<evidence type="ECO:0000256" key="1">
    <source>
        <dbReference type="ARBA" id="ARBA00004123"/>
    </source>
</evidence>
<dbReference type="Gene3D" id="3.40.50.10810">
    <property type="entry name" value="Tandem AAA-ATPase domain"/>
    <property type="match status" value="1"/>
</dbReference>
<feature type="compositionally biased region" description="Low complexity" evidence="9">
    <location>
        <begin position="1879"/>
        <end position="1890"/>
    </location>
</feature>
<dbReference type="OrthoDB" id="2020972at2759"/>
<dbReference type="Pfam" id="PF24580">
    <property type="entry name" value="DUF7607"/>
    <property type="match status" value="1"/>
</dbReference>
<comment type="caution">
    <text evidence="12">The sequence shown here is derived from an EMBL/GenBank/DDBJ whole genome shotgun (WGS) entry which is preliminary data.</text>
</comment>
<evidence type="ECO:0000256" key="8">
    <source>
        <dbReference type="ARBA" id="ARBA00023242"/>
    </source>
</evidence>
<evidence type="ECO:0000256" key="3">
    <source>
        <dbReference type="ARBA" id="ARBA00022741"/>
    </source>
</evidence>
<keyword evidence="6" id="KW-0067">ATP-binding</keyword>
<feature type="domain" description="Helicase C-terminal" evidence="11">
    <location>
        <begin position="1243"/>
        <end position="1393"/>
    </location>
</feature>
<feature type="compositionally biased region" description="Polar residues" evidence="9">
    <location>
        <begin position="1742"/>
        <end position="1756"/>
    </location>
</feature>
<proteinExistence type="inferred from homology"/>
<dbReference type="Proteomes" id="UP000770015">
    <property type="component" value="Unassembled WGS sequence"/>
</dbReference>
<feature type="compositionally biased region" description="Pro residues" evidence="9">
    <location>
        <begin position="1539"/>
        <end position="1549"/>
    </location>
</feature>
<dbReference type="SMART" id="SM00487">
    <property type="entry name" value="DEXDc"/>
    <property type="match status" value="1"/>
</dbReference>
<feature type="region of interest" description="Disordered" evidence="9">
    <location>
        <begin position="454"/>
        <end position="539"/>
    </location>
</feature>
<feature type="region of interest" description="Disordered" evidence="9">
    <location>
        <begin position="1701"/>
        <end position="1766"/>
    </location>
</feature>
<dbReference type="Pfam" id="PF00176">
    <property type="entry name" value="SNF2-rel_dom"/>
    <property type="match status" value="1"/>
</dbReference>
<keyword evidence="3" id="KW-0547">Nucleotide-binding</keyword>
<dbReference type="SMART" id="SM00490">
    <property type="entry name" value="HELICc"/>
    <property type="match status" value="1"/>
</dbReference>
<keyword evidence="7" id="KW-0238">DNA-binding</keyword>
<dbReference type="PANTHER" id="PTHR45797">
    <property type="entry name" value="RAD54-LIKE"/>
    <property type="match status" value="1"/>
</dbReference>
<dbReference type="InterPro" id="IPR056026">
    <property type="entry name" value="DUF7607"/>
</dbReference>
<dbReference type="GO" id="GO:0004386">
    <property type="term" value="F:helicase activity"/>
    <property type="evidence" value="ECO:0007669"/>
    <property type="project" value="UniProtKB-KW"/>
</dbReference>
<feature type="compositionally biased region" description="Basic and acidic residues" evidence="9">
    <location>
        <begin position="768"/>
        <end position="782"/>
    </location>
</feature>
<keyword evidence="4" id="KW-0378">Hydrolase</keyword>